<proteinExistence type="predicted"/>
<organism evidence="2 3">
    <name type="scientific">Colletotrichum sojae</name>
    <dbReference type="NCBI Taxonomy" id="2175907"/>
    <lineage>
        <taxon>Eukaryota</taxon>
        <taxon>Fungi</taxon>
        <taxon>Dikarya</taxon>
        <taxon>Ascomycota</taxon>
        <taxon>Pezizomycotina</taxon>
        <taxon>Sordariomycetes</taxon>
        <taxon>Hypocreomycetidae</taxon>
        <taxon>Glomerellales</taxon>
        <taxon>Glomerellaceae</taxon>
        <taxon>Colletotrichum</taxon>
        <taxon>Colletotrichum orchidearum species complex</taxon>
    </lineage>
</organism>
<evidence type="ECO:0000313" key="3">
    <source>
        <dbReference type="Proteomes" id="UP000652219"/>
    </source>
</evidence>
<feature type="region of interest" description="Disordered" evidence="1">
    <location>
        <begin position="51"/>
        <end position="79"/>
    </location>
</feature>
<dbReference type="Proteomes" id="UP000652219">
    <property type="component" value="Unassembled WGS sequence"/>
</dbReference>
<name>A0A8H6JGM8_9PEZI</name>
<dbReference type="AlphaFoldDB" id="A0A8H6JGM8"/>
<accession>A0A8H6JGM8</accession>
<sequence>MKKVYSPSTPKAKVFSGTAEYIPSGRVLRWRRRRTRCGRGELIDIRADARSVREQQVHRSRGSRVKSAADPALSGGPVR</sequence>
<gene>
    <name evidence="2" type="ORF">CSOJ01_05027</name>
</gene>
<evidence type="ECO:0000256" key="1">
    <source>
        <dbReference type="SAM" id="MobiDB-lite"/>
    </source>
</evidence>
<protein>
    <submittedName>
        <fullName evidence="2">Uncharacterized protein</fullName>
    </submittedName>
</protein>
<keyword evidence="3" id="KW-1185">Reference proteome</keyword>
<reference evidence="2 3" key="1">
    <citation type="journal article" date="2020" name="Phytopathology">
        <title>Genome Sequence Resources of Colletotrichum truncatum, C. plurivorum, C. musicola, and C. sojae: Four Species Pathogenic to Soybean (Glycine max).</title>
        <authorList>
            <person name="Rogerio F."/>
            <person name="Boufleur T.R."/>
            <person name="Ciampi-Guillardi M."/>
            <person name="Sukno S.A."/>
            <person name="Thon M.R."/>
            <person name="Massola Junior N.S."/>
            <person name="Baroncelli R."/>
        </authorList>
    </citation>
    <scope>NUCLEOTIDE SEQUENCE [LARGE SCALE GENOMIC DNA]</scope>
    <source>
        <strain evidence="2 3">LFN0009</strain>
    </source>
</reference>
<evidence type="ECO:0000313" key="2">
    <source>
        <dbReference type="EMBL" id="KAF6812608.1"/>
    </source>
</evidence>
<comment type="caution">
    <text evidence="2">The sequence shown here is derived from an EMBL/GenBank/DDBJ whole genome shotgun (WGS) entry which is preliminary data.</text>
</comment>
<dbReference type="EMBL" id="WIGN01000061">
    <property type="protein sequence ID" value="KAF6812608.1"/>
    <property type="molecule type" value="Genomic_DNA"/>
</dbReference>